<evidence type="ECO:0000313" key="3">
    <source>
        <dbReference type="Proteomes" id="UP000294933"/>
    </source>
</evidence>
<dbReference type="InterPro" id="IPR001810">
    <property type="entry name" value="F-box_dom"/>
</dbReference>
<dbReference type="Proteomes" id="UP000294933">
    <property type="component" value="Unassembled WGS sequence"/>
</dbReference>
<dbReference type="OrthoDB" id="27842at2759"/>
<dbReference type="Gene3D" id="3.80.10.10">
    <property type="entry name" value="Ribonuclease Inhibitor"/>
    <property type="match status" value="1"/>
</dbReference>
<evidence type="ECO:0000259" key="1">
    <source>
        <dbReference type="Pfam" id="PF12937"/>
    </source>
</evidence>
<dbReference type="InterPro" id="IPR032675">
    <property type="entry name" value="LRR_dom_sf"/>
</dbReference>
<dbReference type="Gene3D" id="1.20.1280.50">
    <property type="match status" value="1"/>
</dbReference>
<organism evidence="2 3">
    <name type="scientific">Rickenella mellea</name>
    <dbReference type="NCBI Taxonomy" id="50990"/>
    <lineage>
        <taxon>Eukaryota</taxon>
        <taxon>Fungi</taxon>
        <taxon>Dikarya</taxon>
        <taxon>Basidiomycota</taxon>
        <taxon>Agaricomycotina</taxon>
        <taxon>Agaricomycetes</taxon>
        <taxon>Hymenochaetales</taxon>
        <taxon>Rickenellaceae</taxon>
        <taxon>Rickenella</taxon>
    </lineage>
</organism>
<keyword evidence="3" id="KW-1185">Reference proteome</keyword>
<feature type="domain" description="F-box" evidence="1">
    <location>
        <begin position="90"/>
        <end position="138"/>
    </location>
</feature>
<dbReference type="EMBL" id="ML170182">
    <property type="protein sequence ID" value="TDL21267.1"/>
    <property type="molecule type" value="Genomic_DNA"/>
</dbReference>
<dbReference type="VEuPathDB" id="FungiDB:BD410DRAFT_790033"/>
<sequence length="485" mass="55201">MHDSNGVDALLRILTRVKRLGWQQLYEEDIWNHSTPKGVTLETLHSIRLALAESKSCMAALDEIASHVSTRIRLLQKKSAAAVLEEGIKLLPDEILGHIFEVGHLMTEDCAFSLRVSRVSRRFREVSVRTPILWTRFSAHFPDSQIHAFIARSGQRDLDVSTCVPGTDPARVEAFLQTLGDHSSRWSRLFLNKEQAESPINDLNCTNFPRLNFLYFSSQVGLSDWSTPVLSHIHARNWYASPDVPFCPQLTHVELSYDDMIDVPAADIAETLCCMTNLQELSLTLEKCSDVDSFVAAEDTRERHSVRIEKLNIRIRDKTKQQVVVHIYDALSYLIPTTLDIQLTDLDDEDSFEFFVGSSGLFPYAFIMNIRISEVTTTGVIPLLSKLSSNCDIAHTVNLEAPMETFIDESYLGHHWSSFSNLRNISFKYCDRLSETQVEQLAEHLFVTAEGEGLQSLRIISCRQISEEFMRDLEDKFGDKIVWKL</sequence>
<accession>A0A4Y7Q0U8</accession>
<name>A0A4Y7Q0U8_9AGAM</name>
<dbReference type="SUPFAM" id="SSF52047">
    <property type="entry name" value="RNI-like"/>
    <property type="match status" value="1"/>
</dbReference>
<dbReference type="SUPFAM" id="SSF81383">
    <property type="entry name" value="F-box domain"/>
    <property type="match status" value="1"/>
</dbReference>
<gene>
    <name evidence="2" type="ORF">BD410DRAFT_790033</name>
</gene>
<dbReference type="Pfam" id="PF12937">
    <property type="entry name" value="F-box-like"/>
    <property type="match status" value="1"/>
</dbReference>
<evidence type="ECO:0000313" key="2">
    <source>
        <dbReference type="EMBL" id="TDL21267.1"/>
    </source>
</evidence>
<proteinExistence type="predicted"/>
<dbReference type="InterPro" id="IPR036047">
    <property type="entry name" value="F-box-like_dom_sf"/>
</dbReference>
<dbReference type="AlphaFoldDB" id="A0A4Y7Q0U8"/>
<protein>
    <recommendedName>
        <fullName evidence="1">F-box domain-containing protein</fullName>
    </recommendedName>
</protein>
<reference evidence="2 3" key="1">
    <citation type="submission" date="2018-06" db="EMBL/GenBank/DDBJ databases">
        <title>A transcriptomic atlas of mushroom development highlights an independent origin of complex multicellularity.</title>
        <authorList>
            <consortium name="DOE Joint Genome Institute"/>
            <person name="Krizsan K."/>
            <person name="Almasi E."/>
            <person name="Merenyi Z."/>
            <person name="Sahu N."/>
            <person name="Viragh M."/>
            <person name="Koszo T."/>
            <person name="Mondo S."/>
            <person name="Kiss B."/>
            <person name="Balint B."/>
            <person name="Kues U."/>
            <person name="Barry K."/>
            <person name="Hegedus J.C."/>
            <person name="Henrissat B."/>
            <person name="Johnson J."/>
            <person name="Lipzen A."/>
            <person name="Ohm R."/>
            <person name="Nagy I."/>
            <person name="Pangilinan J."/>
            <person name="Yan J."/>
            <person name="Xiong Y."/>
            <person name="Grigoriev I.V."/>
            <person name="Hibbett D.S."/>
            <person name="Nagy L.G."/>
        </authorList>
    </citation>
    <scope>NUCLEOTIDE SEQUENCE [LARGE SCALE GENOMIC DNA]</scope>
    <source>
        <strain evidence="2 3">SZMC22713</strain>
    </source>
</reference>